<dbReference type="Gene3D" id="3.40.50.300">
    <property type="entry name" value="P-loop containing nucleotide triphosphate hydrolases"/>
    <property type="match status" value="1"/>
</dbReference>
<accession>A0ABN3LFI2</accession>
<dbReference type="EMBL" id="BAAATA010000007">
    <property type="protein sequence ID" value="GAA2482035.1"/>
    <property type="molecule type" value="Genomic_DNA"/>
</dbReference>
<dbReference type="Pfam" id="PF00005">
    <property type="entry name" value="ABC_tran"/>
    <property type="match status" value="1"/>
</dbReference>
<dbReference type="Pfam" id="PF08352">
    <property type="entry name" value="oligo_HPY"/>
    <property type="match status" value="1"/>
</dbReference>
<sequence length="433" mass="45481">MPAKPDATAEEGGDHPLLTAEDLSVLPGLRRRALARIGTRPERSGEAVRAASLTLAAGEALALVGEPGSGNLVLARALAGRRRAAGGTVRHRGRDLATLTGRRRRPLRRAVQTLSLGPEPSLDPAQTVRAAVGRPLSEHRTAPDGEHDDARTALALERAGLPADCLDRPLAELSEQDRRRAELARAIVVEPELLVVEEQPGPHAAGARDEVLARLRGLRESTGLACVLVTGDLAGAGRSCDTVAVMHLGRVVEYGPAERVCAEPLHPCTRALLAEGGDGPPRPPAAAPDRGEGAPGCAFRPRCPAPLGHCGWEPRDLAALLQRRRARLDPARRRAERALIAGADAVGPPGAGRLVLTPGRRSSAEELLAHLRGLREEDSAADPREPLWGGVVTMSRDGDRVVVEFVEAVTPVLAPAGEPGRRVACHLVAGAAD</sequence>
<evidence type="ECO:0000313" key="7">
    <source>
        <dbReference type="Proteomes" id="UP001501358"/>
    </source>
</evidence>
<evidence type="ECO:0000259" key="5">
    <source>
        <dbReference type="PROSITE" id="PS50893"/>
    </source>
</evidence>
<proteinExistence type="inferred from homology"/>
<organism evidence="6 7">
    <name type="scientific">Streptomyces thermolineatus</name>
    <dbReference type="NCBI Taxonomy" id="44033"/>
    <lineage>
        <taxon>Bacteria</taxon>
        <taxon>Bacillati</taxon>
        <taxon>Actinomycetota</taxon>
        <taxon>Actinomycetes</taxon>
        <taxon>Kitasatosporales</taxon>
        <taxon>Streptomycetaceae</taxon>
        <taxon>Streptomyces</taxon>
    </lineage>
</organism>
<protein>
    <recommendedName>
        <fullName evidence="5">ABC transporter domain-containing protein</fullName>
    </recommendedName>
</protein>
<name>A0ABN3LFI2_9ACTN</name>
<reference evidence="6 7" key="1">
    <citation type="journal article" date="2019" name="Int. J. Syst. Evol. Microbiol.">
        <title>The Global Catalogue of Microorganisms (GCM) 10K type strain sequencing project: providing services to taxonomists for standard genome sequencing and annotation.</title>
        <authorList>
            <consortium name="The Broad Institute Genomics Platform"/>
            <consortium name="The Broad Institute Genome Sequencing Center for Infectious Disease"/>
            <person name="Wu L."/>
            <person name="Ma J."/>
        </authorList>
    </citation>
    <scope>NUCLEOTIDE SEQUENCE [LARGE SCALE GENOMIC DNA]</scope>
    <source>
        <strain evidence="6 7">JCM 6307</strain>
    </source>
</reference>
<dbReference type="InterPro" id="IPR027417">
    <property type="entry name" value="P-loop_NTPase"/>
</dbReference>
<keyword evidence="4" id="KW-0067">ATP-binding</keyword>
<dbReference type="PANTHER" id="PTHR43776:SF7">
    <property type="entry name" value="D,D-DIPEPTIDE TRANSPORT ATP-BINDING PROTEIN DDPF-RELATED"/>
    <property type="match status" value="1"/>
</dbReference>
<dbReference type="InterPro" id="IPR013563">
    <property type="entry name" value="Oligopep_ABC_C"/>
</dbReference>
<keyword evidence="2" id="KW-0813">Transport</keyword>
<evidence type="ECO:0000256" key="3">
    <source>
        <dbReference type="ARBA" id="ARBA00022741"/>
    </source>
</evidence>
<evidence type="ECO:0000256" key="4">
    <source>
        <dbReference type="ARBA" id="ARBA00022840"/>
    </source>
</evidence>
<keyword evidence="7" id="KW-1185">Reference proteome</keyword>
<dbReference type="Proteomes" id="UP001501358">
    <property type="component" value="Unassembled WGS sequence"/>
</dbReference>
<dbReference type="InterPro" id="IPR003439">
    <property type="entry name" value="ABC_transporter-like_ATP-bd"/>
</dbReference>
<comment type="similarity">
    <text evidence="1">Belongs to the ABC transporter superfamily.</text>
</comment>
<dbReference type="InterPro" id="IPR050319">
    <property type="entry name" value="ABC_transp_ATP-bind"/>
</dbReference>
<feature type="domain" description="ABC transporter" evidence="5">
    <location>
        <begin position="29"/>
        <end position="273"/>
    </location>
</feature>
<gene>
    <name evidence="6" type="ORF">GCM10010406_17890</name>
</gene>
<dbReference type="RefSeq" id="WP_344382567.1">
    <property type="nucleotide sequence ID" value="NZ_BAAATA010000007.1"/>
</dbReference>
<keyword evidence="3" id="KW-0547">Nucleotide-binding</keyword>
<evidence type="ECO:0000256" key="2">
    <source>
        <dbReference type="ARBA" id="ARBA00022448"/>
    </source>
</evidence>
<dbReference type="SUPFAM" id="SSF52540">
    <property type="entry name" value="P-loop containing nucleoside triphosphate hydrolases"/>
    <property type="match status" value="1"/>
</dbReference>
<evidence type="ECO:0000313" key="6">
    <source>
        <dbReference type="EMBL" id="GAA2482035.1"/>
    </source>
</evidence>
<comment type="caution">
    <text evidence="6">The sequence shown here is derived from an EMBL/GenBank/DDBJ whole genome shotgun (WGS) entry which is preliminary data.</text>
</comment>
<evidence type="ECO:0000256" key="1">
    <source>
        <dbReference type="ARBA" id="ARBA00005417"/>
    </source>
</evidence>
<dbReference type="PANTHER" id="PTHR43776">
    <property type="entry name" value="TRANSPORT ATP-BINDING PROTEIN"/>
    <property type="match status" value="1"/>
</dbReference>
<dbReference type="PROSITE" id="PS50893">
    <property type="entry name" value="ABC_TRANSPORTER_2"/>
    <property type="match status" value="1"/>
</dbReference>